<dbReference type="EMBL" id="RHHB01000012">
    <property type="protein sequence ID" value="RNB49994.1"/>
    <property type="molecule type" value="Genomic_DNA"/>
</dbReference>
<comment type="caution">
    <text evidence="2">The sequence shown here is derived from an EMBL/GenBank/DDBJ whole genome shotgun (WGS) entry which is preliminary data.</text>
</comment>
<protein>
    <recommendedName>
        <fullName evidence="4">MFS transporter</fullName>
    </recommendedName>
</protein>
<feature type="transmembrane region" description="Helical" evidence="1">
    <location>
        <begin position="81"/>
        <end position="99"/>
    </location>
</feature>
<keyword evidence="1" id="KW-1133">Transmembrane helix</keyword>
<keyword evidence="3" id="KW-1185">Reference proteome</keyword>
<dbReference type="OrthoDB" id="5243516at2"/>
<dbReference type="InterPro" id="IPR036259">
    <property type="entry name" value="MFS_trans_sf"/>
</dbReference>
<dbReference type="SUPFAM" id="SSF103473">
    <property type="entry name" value="MFS general substrate transporter"/>
    <property type="match status" value="1"/>
</dbReference>
<gene>
    <name evidence="2" type="ORF">EDM22_08650</name>
</gene>
<proteinExistence type="predicted"/>
<name>A0A3M8AFK3_9MICO</name>
<dbReference type="PANTHER" id="PTHR23542">
    <property type="match status" value="1"/>
</dbReference>
<dbReference type="RefSeq" id="WP_122936663.1">
    <property type="nucleotide sequence ID" value="NZ_JBHSNT010000007.1"/>
</dbReference>
<feature type="transmembrane region" description="Helical" evidence="1">
    <location>
        <begin position="48"/>
        <end position="69"/>
    </location>
</feature>
<sequence>MSTEPLSYRAVLRTPHVTRSFLSSIVGRLSLATSGLALVLLLQRATGSFAIAGGVTAALGIANVVATPWRARLIDRRGQAVVLSALSLAHAASLVAIGLTPTRGCRSCCAWA</sequence>
<evidence type="ECO:0008006" key="4">
    <source>
        <dbReference type="Google" id="ProtNLM"/>
    </source>
</evidence>
<evidence type="ECO:0000313" key="3">
    <source>
        <dbReference type="Proteomes" id="UP000275048"/>
    </source>
</evidence>
<keyword evidence="1" id="KW-0812">Transmembrane</keyword>
<reference evidence="2 3" key="1">
    <citation type="submission" date="2018-10" db="EMBL/GenBank/DDBJ databases">
        <title>Isolation, diversity and antibacterial activity of antinobacteria from the wheat rhizosphere soil.</title>
        <authorList>
            <person name="Sun T."/>
        </authorList>
    </citation>
    <scope>NUCLEOTIDE SEQUENCE [LARGE SCALE GENOMIC DNA]</scope>
    <source>
        <strain evidence="2 3">SJ-23</strain>
    </source>
</reference>
<evidence type="ECO:0000313" key="2">
    <source>
        <dbReference type="EMBL" id="RNB49994.1"/>
    </source>
</evidence>
<dbReference type="AlphaFoldDB" id="A0A3M8AFK3"/>
<accession>A0A3M8AFK3</accession>
<evidence type="ECO:0000256" key="1">
    <source>
        <dbReference type="SAM" id="Phobius"/>
    </source>
</evidence>
<organism evidence="2 3">
    <name type="scientific">Agromyces tardus</name>
    <dbReference type="NCBI Taxonomy" id="2583849"/>
    <lineage>
        <taxon>Bacteria</taxon>
        <taxon>Bacillati</taxon>
        <taxon>Actinomycetota</taxon>
        <taxon>Actinomycetes</taxon>
        <taxon>Micrococcales</taxon>
        <taxon>Microbacteriaceae</taxon>
        <taxon>Agromyces</taxon>
    </lineage>
</organism>
<dbReference type="Proteomes" id="UP000275048">
    <property type="component" value="Unassembled WGS sequence"/>
</dbReference>
<dbReference type="PANTHER" id="PTHR23542:SF1">
    <property type="entry name" value="MAJOR FACILITATOR SUPERFAMILY (MFS) PROFILE DOMAIN-CONTAINING PROTEIN"/>
    <property type="match status" value="1"/>
</dbReference>
<feature type="transmembrane region" description="Helical" evidence="1">
    <location>
        <begin position="21"/>
        <end position="42"/>
    </location>
</feature>
<keyword evidence="1" id="KW-0472">Membrane</keyword>